<gene>
    <name evidence="4" type="ORF">BEMITA_LOCUS1175</name>
</gene>
<feature type="compositionally biased region" description="Pro residues" evidence="1">
    <location>
        <begin position="283"/>
        <end position="307"/>
    </location>
</feature>
<dbReference type="PANTHER" id="PTHR36299:SF4">
    <property type="entry name" value="GH07892P-RELATED"/>
    <property type="match status" value="1"/>
</dbReference>
<feature type="chain" id="PRO_5040425921" description="DUF4773 domain-containing protein" evidence="2">
    <location>
        <begin position="27"/>
        <end position="347"/>
    </location>
</feature>
<evidence type="ECO:0000256" key="1">
    <source>
        <dbReference type="SAM" id="MobiDB-lite"/>
    </source>
</evidence>
<dbReference type="AlphaFoldDB" id="A0A9P0A1V1"/>
<dbReference type="KEGG" id="btab:109038913"/>
<feature type="compositionally biased region" description="Acidic residues" evidence="1">
    <location>
        <begin position="323"/>
        <end position="338"/>
    </location>
</feature>
<keyword evidence="5" id="KW-1185">Reference proteome</keyword>
<keyword evidence="2" id="KW-0732">Signal</keyword>
<name>A0A9P0A1V1_BEMTA</name>
<dbReference type="PANTHER" id="PTHR36299">
    <property type="entry name" value="AGAP008005-PA"/>
    <property type="match status" value="1"/>
</dbReference>
<feature type="region of interest" description="Disordered" evidence="1">
    <location>
        <begin position="268"/>
        <end position="347"/>
    </location>
</feature>
<proteinExistence type="predicted"/>
<dbReference type="Pfam" id="PF15998">
    <property type="entry name" value="DUF4773"/>
    <property type="match status" value="1"/>
</dbReference>
<evidence type="ECO:0000313" key="5">
    <source>
        <dbReference type="Proteomes" id="UP001152759"/>
    </source>
</evidence>
<evidence type="ECO:0000259" key="3">
    <source>
        <dbReference type="Pfam" id="PF15998"/>
    </source>
</evidence>
<feature type="compositionally biased region" description="Polar residues" evidence="1">
    <location>
        <begin position="68"/>
        <end position="96"/>
    </location>
</feature>
<feature type="domain" description="DUF4773" evidence="3">
    <location>
        <begin position="142"/>
        <end position="261"/>
    </location>
</feature>
<evidence type="ECO:0000313" key="4">
    <source>
        <dbReference type="EMBL" id="CAH0381533.1"/>
    </source>
</evidence>
<evidence type="ECO:0000256" key="2">
    <source>
        <dbReference type="SAM" id="SignalP"/>
    </source>
</evidence>
<organism evidence="4 5">
    <name type="scientific">Bemisia tabaci</name>
    <name type="common">Sweetpotato whitefly</name>
    <name type="synonym">Aleurodes tabaci</name>
    <dbReference type="NCBI Taxonomy" id="7038"/>
    <lineage>
        <taxon>Eukaryota</taxon>
        <taxon>Metazoa</taxon>
        <taxon>Ecdysozoa</taxon>
        <taxon>Arthropoda</taxon>
        <taxon>Hexapoda</taxon>
        <taxon>Insecta</taxon>
        <taxon>Pterygota</taxon>
        <taxon>Neoptera</taxon>
        <taxon>Paraneoptera</taxon>
        <taxon>Hemiptera</taxon>
        <taxon>Sternorrhyncha</taxon>
        <taxon>Aleyrodoidea</taxon>
        <taxon>Aleyrodidae</taxon>
        <taxon>Aleyrodinae</taxon>
        <taxon>Bemisia</taxon>
    </lineage>
</organism>
<dbReference type="Proteomes" id="UP001152759">
    <property type="component" value="Chromosome 1"/>
</dbReference>
<accession>A0A9P0A1V1</accession>
<sequence length="347" mass="37639">MKSASVTTKVASMVCFISILVPVNFASDFANVTLEADAPGTGRDPGLFDLFPNFPRPFKIIAKPTPGPNKTQTIPKPQKGANRTQSPQKQTPSTGSVEIPANLTLPLPVSLGGTTQAAPVSVVSEAVPASTEAPWLGQIKYPCSCDGGTCGCCTGRILQNFNINFQQRGCVNVTYFNEDFEFHVRMIWNDRVFYQRRMSGKNPPPLCIPLPRVVNLKFCVKFSNIYMIGRNMHMCIDIEGLLVEYQVFAFSFDCIRLGSNGFAVVRPEDGGGLGPPPDEDPYIPKPKPTKPPKPPKPQSTKPKPPPGSQNGNKPNKPKPEGTTTEDYDAIVASEGDEIDSAKSALQL</sequence>
<reference evidence="4" key="1">
    <citation type="submission" date="2021-12" db="EMBL/GenBank/DDBJ databases">
        <authorList>
            <person name="King R."/>
        </authorList>
    </citation>
    <scope>NUCLEOTIDE SEQUENCE</scope>
</reference>
<dbReference type="EMBL" id="OU963862">
    <property type="protein sequence ID" value="CAH0381533.1"/>
    <property type="molecule type" value="Genomic_DNA"/>
</dbReference>
<protein>
    <recommendedName>
        <fullName evidence="3">DUF4773 domain-containing protein</fullName>
    </recommendedName>
</protein>
<dbReference type="InterPro" id="IPR031941">
    <property type="entry name" value="DUF4773"/>
</dbReference>
<feature type="region of interest" description="Disordered" evidence="1">
    <location>
        <begin position="61"/>
        <end position="100"/>
    </location>
</feature>
<feature type="signal peptide" evidence="2">
    <location>
        <begin position="1"/>
        <end position="26"/>
    </location>
</feature>